<dbReference type="AlphaFoldDB" id="A0A4Q4M9H5"/>
<accession>A0A4Q4M9H5</accession>
<name>A0A4Q4M9H5_ALTAL</name>
<protein>
    <submittedName>
        <fullName evidence="2">Uncharacterized protein</fullName>
    </submittedName>
</protein>
<feature type="region of interest" description="Disordered" evidence="1">
    <location>
        <begin position="1"/>
        <end position="44"/>
    </location>
</feature>
<feature type="compositionally biased region" description="Basic and acidic residues" evidence="1">
    <location>
        <begin position="1"/>
        <end position="26"/>
    </location>
</feature>
<comment type="caution">
    <text evidence="2">The sequence shown here is derived from an EMBL/GenBank/DDBJ whole genome shotgun (WGS) entry which is preliminary data.</text>
</comment>
<evidence type="ECO:0000313" key="3">
    <source>
        <dbReference type="Proteomes" id="UP000291422"/>
    </source>
</evidence>
<evidence type="ECO:0000313" key="2">
    <source>
        <dbReference type="EMBL" id="RYN45642.1"/>
    </source>
</evidence>
<reference evidence="3" key="1">
    <citation type="journal article" date="2019" name="bioRxiv">
        <title>Genomics, evolutionary history and diagnostics of the Alternaria alternata species group including apple and Asian pear pathotypes.</title>
        <authorList>
            <person name="Armitage A.D."/>
            <person name="Cockerton H.M."/>
            <person name="Sreenivasaprasad S."/>
            <person name="Woodhall J.W."/>
            <person name="Lane C.R."/>
            <person name="Harrison R.J."/>
            <person name="Clarkson J.P."/>
        </authorList>
    </citation>
    <scope>NUCLEOTIDE SEQUENCE [LARGE SCALE GENOMIC DNA]</scope>
    <source>
        <strain evidence="3">FERA 1177</strain>
    </source>
</reference>
<proteinExistence type="predicted"/>
<sequence>KTEGTSREEKHWKDRNVLNYSQDKHASSSPEATPKAPEIQHPAPQQKILVPILRLQDQCEASQACPPEEKRVTRCSSACAGPDAAATGQAFLAVPAGLGTSFEAKLVECVSCLPATHRRDVVHDHDHDHAHRVVDSQQPVDLQEAELYDCVSMKAPGNSAVSSPAQIATSQLDSTAVPMFQIKMATEGRDGECAL</sequence>
<gene>
    <name evidence="2" type="ORF">AA0117_g13508</name>
</gene>
<dbReference type="Proteomes" id="UP000291422">
    <property type="component" value="Unassembled WGS sequence"/>
</dbReference>
<organism evidence="2 3">
    <name type="scientific">Alternaria alternata</name>
    <name type="common">Alternaria rot fungus</name>
    <name type="synonym">Torula alternata</name>
    <dbReference type="NCBI Taxonomy" id="5599"/>
    <lineage>
        <taxon>Eukaryota</taxon>
        <taxon>Fungi</taxon>
        <taxon>Dikarya</taxon>
        <taxon>Ascomycota</taxon>
        <taxon>Pezizomycotina</taxon>
        <taxon>Dothideomycetes</taxon>
        <taxon>Pleosporomycetidae</taxon>
        <taxon>Pleosporales</taxon>
        <taxon>Pleosporineae</taxon>
        <taxon>Pleosporaceae</taxon>
        <taxon>Alternaria</taxon>
        <taxon>Alternaria sect. Alternaria</taxon>
        <taxon>Alternaria alternata complex</taxon>
    </lineage>
</organism>
<evidence type="ECO:0000256" key="1">
    <source>
        <dbReference type="SAM" id="MobiDB-lite"/>
    </source>
</evidence>
<dbReference type="EMBL" id="PDXD01000489">
    <property type="protein sequence ID" value="RYN45642.1"/>
    <property type="molecule type" value="Genomic_DNA"/>
</dbReference>
<feature type="non-terminal residue" evidence="2">
    <location>
        <position position="1"/>
    </location>
</feature>